<keyword evidence="2" id="KW-0812">Transmembrane</keyword>
<dbReference type="EMBL" id="BONK01000002">
    <property type="protein sequence ID" value="GIG19832.1"/>
    <property type="molecule type" value="Genomic_DNA"/>
</dbReference>
<name>A0A919P0E8_9CELL</name>
<keyword evidence="2" id="KW-1133">Transmembrane helix</keyword>
<dbReference type="Proteomes" id="UP000632740">
    <property type="component" value="Unassembled WGS sequence"/>
</dbReference>
<dbReference type="RefSeq" id="WP_203748322.1">
    <property type="nucleotide sequence ID" value="NZ_BONK01000002.1"/>
</dbReference>
<evidence type="ECO:0000313" key="4">
    <source>
        <dbReference type="Proteomes" id="UP000632740"/>
    </source>
</evidence>
<accession>A0A919P0E8</accession>
<proteinExistence type="predicted"/>
<comment type="caution">
    <text evidence="3">The sequence shown here is derived from an EMBL/GenBank/DDBJ whole genome shotgun (WGS) entry which is preliminary data.</text>
</comment>
<gene>
    <name evidence="3" type="ORF">Cch01nite_05560</name>
</gene>
<feature type="transmembrane region" description="Helical" evidence="2">
    <location>
        <begin position="20"/>
        <end position="37"/>
    </location>
</feature>
<dbReference type="AlphaFoldDB" id="A0A919P0E8"/>
<keyword evidence="1" id="KW-0175">Coiled coil</keyword>
<evidence type="ECO:0000313" key="3">
    <source>
        <dbReference type="EMBL" id="GIG19832.1"/>
    </source>
</evidence>
<protein>
    <submittedName>
        <fullName evidence="3">Uncharacterized protein</fullName>
    </submittedName>
</protein>
<keyword evidence="4" id="KW-1185">Reference proteome</keyword>
<evidence type="ECO:0000256" key="2">
    <source>
        <dbReference type="SAM" id="Phobius"/>
    </source>
</evidence>
<feature type="coiled-coil region" evidence="1">
    <location>
        <begin position="72"/>
        <end position="99"/>
    </location>
</feature>
<keyword evidence="2" id="KW-0472">Membrane</keyword>
<sequence length="301" mass="33606">MTSAALPVLGDLTREDLIRWLPLAVSALTLLVALFAWRQSAKAARRIARQADATYRHADATARQAQAFDEQVSIAREALALARQEAQDARADADRLRLETDHTRRMLEEARLDALAPTIIARALPSVTDAVGRPTLEVCQLTAGRQDRWRPLVGQLQVGRDESYAFRTALTLWFENVSDAPAQIDIIDSAGGELELLPGHPLVVPAHEARSIAWVRMWTSRDLDSDRHIQDPSSWLFDLTFAASDLGLHVRDTYAFDGDLRFFDRDGSWLVVMPEPPLPWTSDVASMLPGRTYQRMDVSVS</sequence>
<evidence type="ECO:0000256" key="1">
    <source>
        <dbReference type="SAM" id="Coils"/>
    </source>
</evidence>
<organism evidence="3 4">
    <name type="scientific">Cellulomonas chitinilytica</name>
    <dbReference type="NCBI Taxonomy" id="398759"/>
    <lineage>
        <taxon>Bacteria</taxon>
        <taxon>Bacillati</taxon>
        <taxon>Actinomycetota</taxon>
        <taxon>Actinomycetes</taxon>
        <taxon>Micrococcales</taxon>
        <taxon>Cellulomonadaceae</taxon>
        <taxon>Cellulomonas</taxon>
    </lineage>
</organism>
<reference evidence="3" key="1">
    <citation type="submission" date="2021-01" db="EMBL/GenBank/DDBJ databases">
        <title>Whole genome shotgun sequence of Cellulomonas chitinilytica NBRC 110799.</title>
        <authorList>
            <person name="Komaki H."/>
            <person name="Tamura T."/>
        </authorList>
    </citation>
    <scope>NUCLEOTIDE SEQUENCE</scope>
    <source>
        <strain evidence="3">NBRC 110799</strain>
    </source>
</reference>